<dbReference type="Proteomes" id="UP000039865">
    <property type="component" value="Unassembled WGS sequence"/>
</dbReference>
<keyword evidence="2" id="KW-1185">Reference proteome</keyword>
<reference evidence="1 2" key="1">
    <citation type="submission" date="2014-06" db="EMBL/GenBank/DDBJ databases">
        <authorList>
            <person name="Swart Estienne"/>
        </authorList>
    </citation>
    <scope>NUCLEOTIDE SEQUENCE [LARGE SCALE GENOMIC DNA]</scope>
    <source>
        <strain evidence="1 2">130c</strain>
    </source>
</reference>
<dbReference type="PANTHER" id="PTHR37935">
    <property type="entry name" value="CHROMOSOME UNDETERMINED SCAFFOLD_14, WHOLE GENOME SHOTGUN SEQUENCE"/>
    <property type="match status" value="1"/>
</dbReference>
<dbReference type="OMA" id="MEPQTHE"/>
<evidence type="ECO:0000313" key="2">
    <source>
        <dbReference type="Proteomes" id="UP000039865"/>
    </source>
</evidence>
<name>A0A077ZRE9_STYLE</name>
<dbReference type="EMBL" id="CCKQ01000936">
    <property type="protein sequence ID" value="CDW72029.1"/>
    <property type="molecule type" value="Genomic_DNA"/>
</dbReference>
<sequence length="340" mass="39926">MLTKIKDPMSSHQKQQLYSFYNFTRFRKTKPTLNRLQNMILHQKQLYNLRQPKIHMPHFDNYFQKLKYQFMQGMIRRGNYIKKEILLLASSRILQFLSLIPICYLSYNVGRQAYISYLSYQYPGYYTKPATPIKDKFKRYVATLVGNTLRDPQVEKEGLNFLSKLFMEPQTHEAGVYLLKNVLNDPRFVEEGKIFGIDLISSILRSKQCEQDFIKIVMTTLQQEKVKKETVELLRYIVKQSESEEILAIYFKTVFLRDDMLQGVSKLLAKSAVDALDQPQIKDKFGNFVLQVAENPIVRTKLYQNYLIKPAKKFFSFGLLSGNSGEEQQPQSQENKQQNS</sequence>
<dbReference type="AlphaFoldDB" id="A0A077ZRE9"/>
<protein>
    <submittedName>
        <fullName evidence="1">Uncharacterized protein</fullName>
    </submittedName>
</protein>
<accession>A0A077ZRE9</accession>
<evidence type="ECO:0000313" key="1">
    <source>
        <dbReference type="EMBL" id="CDW72029.1"/>
    </source>
</evidence>
<gene>
    <name evidence="1" type="primary">Contig19634.g20818</name>
    <name evidence="1" type="ORF">STYLEM_981</name>
</gene>
<dbReference type="InParanoid" id="A0A077ZRE9"/>
<dbReference type="PANTHER" id="PTHR37935:SF1">
    <property type="entry name" value="CHROMOSOME UNDETERMINED SCAFFOLD_14, WHOLE GENOME SHOTGUN SEQUENCE"/>
    <property type="match status" value="1"/>
</dbReference>
<proteinExistence type="predicted"/>
<organism evidence="1 2">
    <name type="scientific">Stylonychia lemnae</name>
    <name type="common">Ciliate</name>
    <dbReference type="NCBI Taxonomy" id="5949"/>
    <lineage>
        <taxon>Eukaryota</taxon>
        <taxon>Sar</taxon>
        <taxon>Alveolata</taxon>
        <taxon>Ciliophora</taxon>
        <taxon>Intramacronucleata</taxon>
        <taxon>Spirotrichea</taxon>
        <taxon>Stichotrichia</taxon>
        <taxon>Sporadotrichida</taxon>
        <taxon>Oxytrichidae</taxon>
        <taxon>Stylonychinae</taxon>
        <taxon>Stylonychia</taxon>
    </lineage>
</organism>